<evidence type="ECO:0000313" key="1">
    <source>
        <dbReference type="EMBL" id="KAF0847324.1"/>
    </source>
</evidence>
<dbReference type="EMBL" id="VMSD01000003">
    <property type="protein sequence ID" value="KAF0847324.1"/>
    <property type="molecule type" value="Genomic_DNA"/>
</dbReference>
<sequence>MSEHADPDHALDLRVLPEVEWRAAASAHRERLDRLVGPYLERRAAGTTHPVIDFLFTYYGNKPAQLRRWHPGFGIGLRGAREYDGARGYHRVDEDVFTADPAYLAKRRATVQFVDRLLTATATRPAQLSCFGLHEWAMVYRTDEVRHQQVPLRLGHAGTDAVVESMSLRCTHFDAFRFFTPDAVGRNAEPLTRADQVRREQPGCLHANMDLYKWGFKLTPLIPSALLLDCFELACTARELDMRASPYDLRALGYEPIRIETPTGRADYVRAQAAIAETADALRTRLRTACTDLSTTLEQLPG</sequence>
<gene>
    <name evidence="1" type="ORF">FNL39_103222</name>
</gene>
<protein>
    <recommendedName>
        <fullName evidence="3">3-methyladenine DNA glycosylase</fullName>
    </recommendedName>
</protein>
<organism evidence="1 2">
    <name type="scientific">Nocardia caishijiensis</name>
    <dbReference type="NCBI Taxonomy" id="184756"/>
    <lineage>
        <taxon>Bacteria</taxon>
        <taxon>Bacillati</taxon>
        <taxon>Actinomycetota</taxon>
        <taxon>Actinomycetes</taxon>
        <taxon>Mycobacteriales</taxon>
        <taxon>Nocardiaceae</taxon>
        <taxon>Nocardia</taxon>
    </lineage>
</organism>
<dbReference type="Proteomes" id="UP000798951">
    <property type="component" value="Unassembled WGS sequence"/>
</dbReference>
<accession>A0ABQ6YPA8</accession>
<proteinExistence type="predicted"/>
<evidence type="ECO:0000313" key="2">
    <source>
        <dbReference type="Proteomes" id="UP000798951"/>
    </source>
</evidence>
<evidence type="ECO:0008006" key="3">
    <source>
        <dbReference type="Google" id="ProtNLM"/>
    </source>
</evidence>
<keyword evidence="2" id="KW-1185">Reference proteome</keyword>
<name>A0ABQ6YPA8_9NOCA</name>
<reference evidence="1 2" key="1">
    <citation type="submission" date="2019-07" db="EMBL/GenBank/DDBJ databases">
        <title>Genomic Encyclopedia of Type Strains, Phase IV (KMG-IV): sequencing the most valuable type-strain genomes for metagenomic binning, comparative biology and taxonomic classification.</title>
        <authorList>
            <person name="Goeker M."/>
        </authorList>
    </citation>
    <scope>NUCLEOTIDE SEQUENCE [LARGE SCALE GENOMIC DNA]</scope>
    <source>
        <strain evidence="1 2">DSM 44831</strain>
    </source>
</reference>
<comment type="caution">
    <text evidence="1">The sequence shown here is derived from an EMBL/GenBank/DDBJ whole genome shotgun (WGS) entry which is preliminary data.</text>
</comment>